<feature type="transmembrane region" description="Helical" evidence="6">
    <location>
        <begin position="324"/>
        <end position="347"/>
    </location>
</feature>
<dbReference type="GeneID" id="41972760"/>
<dbReference type="PANTHER" id="PTHR10231">
    <property type="entry name" value="NUCLEOTIDE-SUGAR TRANSMEMBRANE TRANSPORTER"/>
    <property type="match status" value="1"/>
</dbReference>
<dbReference type="GO" id="GO:0000139">
    <property type="term" value="C:Golgi membrane"/>
    <property type="evidence" value="ECO:0007669"/>
    <property type="project" value="InterPro"/>
</dbReference>
<feature type="transmembrane region" description="Helical" evidence="6">
    <location>
        <begin position="354"/>
        <end position="371"/>
    </location>
</feature>
<evidence type="ECO:0000313" key="7">
    <source>
        <dbReference type="EMBL" id="TPX14621.1"/>
    </source>
</evidence>
<evidence type="ECO:0000256" key="1">
    <source>
        <dbReference type="ARBA" id="ARBA00004141"/>
    </source>
</evidence>
<gene>
    <name evidence="7" type="ORF">E0L32_005313</name>
</gene>
<dbReference type="Pfam" id="PF04142">
    <property type="entry name" value="Nuc_sug_transp"/>
    <property type="match status" value="1"/>
</dbReference>
<dbReference type="EMBL" id="SKBQ01000027">
    <property type="protein sequence ID" value="TPX14621.1"/>
    <property type="molecule type" value="Genomic_DNA"/>
</dbReference>
<accession>A0A507BCE1</accession>
<keyword evidence="4 6" id="KW-0472">Membrane</keyword>
<proteinExistence type="predicted"/>
<dbReference type="RefSeq" id="XP_030996332.1">
    <property type="nucleotide sequence ID" value="XM_031139821.1"/>
</dbReference>
<dbReference type="AlphaFoldDB" id="A0A507BCE1"/>
<feature type="transmembrane region" description="Helical" evidence="6">
    <location>
        <begin position="292"/>
        <end position="308"/>
    </location>
</feature>
<dbReference type="OrthoDB" id="408493at2759"/>
<reference evidence="7 8" key="1">
    <citation type="submission" date="2019-06" db="EMBL/GenBank/DDBJ databases">
        <title>Draft genome sequence of the filamentous fungus Phialemoniopsis curvata isolated from diesel fuel.</title>
        <authorList>
            <person name="Varaljay V.A."/>
            <person name="Lyon W.J."/>
            <person name="Crouch A.L."/>
            <person name="Drake C.E."/>
            <person name="Hollomon J.M."/>
            <person name="Nadeau L.J."/>
            <person name="Nunn H.S."/>
            <person name="Stevenson B.S."/>
            <person name="Bojanowski C.L."/>
            <person name="Crookes-Goodson W.J."/>
        </authorList>
    </citation>
    <scope>NUCLEOTIDE SEQUENCE [LARGE SCALE GENOMIC DNA]</scope>
    <source>
        <strain evidence="7 8">D216</strain>
    </source>
</reference>
<dbReference type="InterPro" id="IPR007271">
    <property type="entry name" value="Nuc_sug_transpt"/>
</dbReference>
<feature type="transmembrane region" description="Helical" evidence="6">
    <location>
        <begin position="135"/>
        <end position="154"/>
    </location>
</feature>
<organism evidence="7 8">
    <name type="scientific">Thyridium curvatum</name>
    <dbReference type="NCBI Taxonomy" id="1093900"/>
    <lineage>
        <taxon>Eukaryota</taxon>
        <taxon>Fungi</taxon>
        <taxon>Dikarya</taxon>
        <taxon>Ascomycota</taxon>
        <taxon>Pezizomycotina</taxon>
        <taxon>Sordariomycetes</taxon>
        <taxon>Sordariomycetidae</taxon>
        <taxon>Thyridiales</taxon>
        <taxon>Thyridiaceae</taxon>
        <taxon>Thyridium</taxon>
    </lineage>
</organism>
<dbReference type="InParanoid" id="A0A507BCE1"/>
<evidence type="ECO:0000256" key="4">
    <source>
        <dbReference type="ARBA" id="ARBA00023136"/>
    </source>
</evidence>
<protein>
    <recommendedName>
        <fullName evidence="9">UDP-galactose transporter</fullName>
    </recommendedName>
</protein>
<evidence type="ECO:0000256" key="3">
    <source>
        <dbReference type="ARBA" id="ARBA00022989"/>
    </source>
</evidence>
<keyword evidence="8" id="KW-1185">Reference proteome</keyword>
<name>A0A507BCE1_9PEZI</name>
<dbReference type="InterPro" id="IPR037185">
    <property type="entry name" value="EmrE-like"/>
</dbReference>
<comment type="subcellular location">
    <subcellularLocation>
        <location evidence="1">Membrane</location>
        <topology evidence="1">Multi-pass membrane protein</topology>
    </subcellularLocation>
</comment>
<dbReference type="SUPFAM" id="SSF103481">
    <property type="entry name" value="Multidrug resistance efflux transporter EmrE"/>
    <property type="match status" value="1"/>
</dbReference>
<dbReference type="STRING" id="1093900.A0A507BCE1"/>
<feature type="transmembrane region" description="Helical" evidence="6">
    <location>
        <begin position="23"/>
        <end position="41"/>
    </location>
</feature>
<evidence type="ECO:0008006" key="9">
    <source>
        <dbReference type="Google" id="ProtNLM"/>
    </source>
</evidence>
<feature type="transmembrane region" description="Helical" evidence="6">
    <location>
        <begin position="161"/>
        <end position="178"/>
    </location>
</feature>
<dbReference type="GO" id="GO:0015165">
    <property type="term" value="F:pyrimidine nucleotide-sugar transmembrane transporter activity"/>
    <property type="evidence" value="ECO:0007669"/>
    <property type="project" value="InterPro"/>
</dbReference>
<evidence type="ECO:0000313" key="8">
    <source>
        <dbReference type="Proteomes" id="UP000319257"/>
    </source>
</evidence>
<evidence type="ECO:0000256" key="6">
    <source>
        <dbReference type="SAM" id="Phobius"/>
    </source>
</evidence>
<dbReference type="NCBIfam" id="TIGR00803">
    <property type="entry name" value="nst"/>
    <property type="match status" value="2"/>
</dbReference>
<keyword evidence="2 6" id="KW-0812">Transmembrane</keyword>
<feature type="transmembrane region" description="Helical" evidence="6">
    <location>
        <begin position="251"/>
        <end position="272"/>
    </location>
</feature>
<evidence type="ECO:0000256" key="5">
    <source>
        <dbReference type="SAM" id="MobiDB-lite"/>
    </source>
</evidence>
<dbReference type="Proteomes" id="UP000319257">
    <property type="component" value="Unassembled WGS sequence"/>
</dbReference>
<sequence length="466" mass="51430">MAKHEFSQPAGGPTMFGVPMKKISLVTLTFQNSALILILHYSRMMTPDGDHRYFASTAVFLNEVIKLAISLTFAIYEVSRTLAPQTPVSVIFEQIYNSVFSGDGWKLTIPAALYTFQNTLQYVALSNLDPVHYQILYQLKILTTAFFSVTMLGRSLGPKRWFSLVILTMGVSIVSLPTSTSQDASLLIHDFSDHFFPRSLHELGQLAGGVTEVARELTKRAATSAVEGLTKRSATYQGIKEDLDMAPVMNYSAGVTAVLIAALVSGLAGVYFEKVVKDSPTPVSVWTRNIQLSFYSLFPSLFFGVFMTDGEEIAKHGFFDGYNWVVWATILCQSVGGVLTSLCINYADNIAKNFATSISIVLSFLFSVLFFNFSVSLAFLVGTLMVIGATYLYSGPERKRGRPPPINIVNYERTTIDSTPRTLDETKLATDPLDSVKAIGLSTSRPSSPMRHHHRVPSARTKNRDE</sequence>
<feature type="transmembrane region" description="Helical" evidence="6">
    <location>
        <begin position="53"/>
        <end position="76"/>
    </location>
</feature>
<feature type="region of interest" description="Disordered" evidence="5">
    <location>
        <begin position="439"/>
        <end position="466"/>
    </location>
</feature>
<dbReference type="PIRSF" id="PIRSF005799">
    <property type="entry name" value="UDP-gal_transpt"/>
    <property type="match status" value="1"/>
</dbReference>
<comment type="caution">
    <text evidence="7">The sequence shown here is derived from an EMBL/GenBank/DDBJ whole genome shotgun (WGS) entry which is preliminary data.</text>
</comment>
<keyword evidence="3 6" id="KW-1133">Transmembrane helix</keyword>
<evidence type="ECO:0000256" key="2">
    <source>
        <dbReference type="ARBA" id="ARBA00022692"/>
    </source>
</evidence>